<feature type="chain" id="PRO_5045821365" evidence="5">
    <location>
        <begin position="19"/>
        <end position="114"/>
    </location>
</feature>
<keyword evidence="7" id="KW-1185">Reference proteome</keyword>
<evidence type="ECO:0000256" key="4">
    <source>
        <dbReference type="SAM" id="MobiDB-lite"/>
    </source>
</evidence>
<dbReference type="GeneID" id="106818545"/>
<evidence type="ECO:0000256" key="5">
    <source>
        <dbReference type="SAM" id="SignalP"/>
    </source>
</evidence>
<evidence type="ECO:0000256" key="2">
    <source>
        <dbReference type="ARBA" id="ARBA00022525"/>
    </source>
</evidence>
<feature type="compositionally biased region" description="Polar residues" evidence="4">
    <location>
        <begin position="103"/>
        <end position="114"/>
    </location>
</feature>
<keyword evidence="3" id="KW-0372">Hormone</keyword>
<sequence length="114" mass="12849">MALLVLQLVFACLVISCATTSRQEARGYNDRHGSKTLLRLVPVLTPEKVDALEQARDADAVWRQAYEKRAGPRLSVISSLDVLRRQLQMVKDRQNKQAHGYQASANQNFLDRLG</sequence>
<keyword evidence="5" id="KW-0732">Signal</keyword>
<proteinExistence type="predicted"/>
<dbReference type="SMART" id="SM00039">
    <property type="entry name" value="CRF"/>
    <property type="match status" value="1"/>
</dbReference>
<feature type="signal peptide" evidence="5">
    <location>
        <begin position="1"/>
        <end position="18"/>
    </location>
</feature>
<evidence type="ECO:0000313" key="7">
    <source>
        <dbReference type="Proteomes" id="UP000695022"/>
    </source>
</evidence>
<dbReference type="RefSeq" id="XP_014678735.1">
    <property type="nucleotide sequence ID" value="XM_014823249.1"/>
</dbReference>
<dbReference type="InterPro" id="IPR018446">
    <property type="entry name" value="Corticotropin-releasing_fac_CS"/>
</dbReference>
<evidence type="ECO:0000256" key="3">
    <source>
        <dbReference type="ARBA" id="ARBA00022702"/>
    </source>
</evidence>
<accession>A0ABM1F2R4</accession>
<organism evidence="7 8">
    <name type="scientific">Priapulus caudatus</name>
    <name type="common">Priapulid worm</name>
    <dbReference type="NCBI Taxonomy" id="37621"/>
    <lineage>
        <taxon>Eukaryota</taxon>
        <taxon>Metazoa</taxon>
        <taxon>Ecdysozoa</taxon>
        <taxon>Scalidophora</taxon>
        <taxon>Priapulida</taxon>
        <taxon>Priapulimorpha</taxon>
        <taxon>Priapulimorphida</taxon>
        <taxon>Priapulidae</taxon>
        <taxon>Priapulus</taxon>
    </lineage>
</organism>
<gene>
    <name evidence="8" type="primary">LOC106818545</name>
</gene>
<keyword evidence="2" id="KW-0964">Secreted</keyword>
<feature type="domain" description="Corticotropin-releasing factor" evidence="6">
    <location>
        <begin position="70"/>
        <end position="113"/>
    </location>
</feature>
<dbReference type="PROSITE" id="PS00511">
    <property type="entry name" value="CRF"/>
    <property type="match status" value="1"/>
</dbReference>
<dbReference type="Proteomes" id="UP000695022">
    <property type="component" value="Unplaced"/>
</dbReference>
<comment type="subcellular location">
    <subcellularLocation>
        <location evidence="1">Secreted</location>
    </subcellularLocation>
</comment>
<dbReference type="InterPro" id="IPR000187">
    <property type="entry name" value="CRF"/>
</dbReference>
<evidence type="ECO:0000313" key="8">
    <source>
        <dbReference type="RefSeq" id="XP_014678735.1"/>
    </source>
</evidence>
<name>A0ABM1F2R4_PRICU</name>
<evidence type="ECO:0000256" key="1">
    <source>
        <dbReference type="ARBA" id="ARBA00004613"/>
    </source>
</evidence>
<evidence type="ECO:0000259" key="6">
    <source>
        <dbReference type="SMART" id="SM00039"/>
    </source>
</evidence>
<feature type="region of interest" description="Disordered" evidence="4">
    <location>
        <begin position="93"/>
        <end position="114"/>
    </location>
</feature>
<protein>
    <submittedName>
        <fullName evidence="8">Uncharacterized protein LOC106818545</fullName>
    </submittedName>
</protein>
<dbReference type="Pfam" id="PF00473">
    <property type="entry name" value="CRF"/>
    <property type="match status" value="1"/>
</dbReference>
<reference evidence="8" key="1">
    <citation type="submission" date="2025-08" db="UniProtKB">
        <authorList>
            <consortium name="RefSeq"/>
        </authorList>
    </citation>
    <scope>IDENTIFICATION</scope>
</reference>